<dbReference type="GO" id="GO:0032259">
    <property type="term" value="P:methylation"/>
    <property type="evidence" value="ECO:0007669"/>
    <property type="project" value="UniProtKB-KW"/>
</dbReference>
<feature type="compositionally biased region" description="Basic and acidic residues" evidence="8">
    <location>
        <begin position="380"/>
        <end position="393"/>
    </location>
</feature>
<dbReference type="SUPFAM" id="SSF53335">
    <property type="entry name" value="S-adenosyl-L-methionine-dependent methyltransferases"/>
    <property type="match status" value="1"/>
</dbReference>
<keyword evidence="6" id="KW-0238">DNA-binding</keyword>
<dbReference type="GO" id="GO:0009307">
    <property type="term" value="P:DNA restriction-modification system"/>
    <property type="evidence" value="ECO:0007669"/>
    <property type="project" value="UniProtKB-KW"/>
</dbReference>
<dbReference type="Gene3D" id="3.40.50.150">
    <property type="entry name" value="Vaccinia Virus protein VP39"/>
    <property type="match status" value="1"/>
</dbReference>
<evidence type="ECO:0000256" key="2">
    <source>
        <dbReference type="ARBA" id="ARBA00022603"/>
    </source>
</evidence>
<accession>A0A5C1E8D1</accession>
<dbReference type="REBASE" id="367286">
    <property type="entry name" value="M.Ote412ORF17500P"/>
</dbReference>
<organism evidence="10 11">
    <name type="scientific">Oryzomicrobium terrae</name>
    <dbReference type="NCBI Taxonomy" id="1735038"/>
    <lineage>
        <taxon>Bacteria</taxon>
        <taxon>Pseudomonadati</taxon>
        <taxon>Pseudomonadota</taxon>
        <taxon>Betaproteobacteria</taxon>
        <taxon>Rhodocyclales</taxon>
        <taxon>Rhodocyclaceae</taxon>
        <taxon>Oryzomicrobium</taxon>
    </lineage>
</organism>
<dbReference type="InterPro" id="IPR029063">
    <property type="entry name" value="SAM-dependent_MTases_sf"/>
</dbReference>
<dbReference type="GO" id="GO:0009007">
    <property type="term" value="F:site-specific DNA-methyltransferase (adenine-specific) activity"/>
    <property type="evidence" value="ECO:0007669"/>
    <property type="project" value="UniProtKB-EC"/>
</dbReference>
<protein>
    <recommendedName>
        <fullName evidence="1">site-specific DNA-methyltransferase (adenine-specific)</fullName>
        <ecNumber evidence="1">2.1.1.72</ecNumber>
    </recommendedName>
</protein>
<dbReference type="InterPro" id="IPR002052">
    <property type="entry name" value="DNA_methylase_N6_adenine_CS"/>
</dbReference>
<keyword evidence="3 10" id="KW-0808">Transferase</keyword>
<dbReference type="PANTHER" id="PTHR33841">
    <property type="entry name" value="DNA METHYLTRANSFERASE YEEA-RELATED"/>
    <property type="match status" value="1"/>
</dbReference>
<dbReference type="Proteomes" id="UP000323671">
    <property type="component" value="Chromosome"/>
</dbReference>
<comment type="catalytic activity">
    <reaction evidence="7">
        <text>a 2'-deoxyadenosine in DNA + S-adenosyl-L-methionine = an N(6)-methyl-2'-deoxyadenosine in DNA + S-adenosyl-L-homocysteine + H(+)</text>
        <dbReference type="Rhea" id="RHEA:15197"/>
        <dbReference type="Rhea" id="RHEA-COMP:12418"/>
        <dbReference type="Rhea" id="RHEA-COMP:12419"/>
        <dbReference type="ChEBI" id="CHEBI:15378"/>
        <dbReference type="ChEBI" id="CHEBI:57856"/>
        <dbReference type="ChEBI" id="CHEBI:59789"/>
        <dbReference type="ChEBI" id="CHEBI:90615"/>
        <dbReference type="ChEBI" id="CHEBI:90616"/>
        <dbReference type="EC" id="2.1.1.72"/>
    </reaction>
</comment>
<evidence type="ECO:0000259" key="9">
    <source>
        <dbReference type="Pfam" id="PF07669"/>
    </source>
</evidence>
<keyword evidence="4" id="KW-0949">S-adenosyl-L-methionine</keyword>
<dbReference type="PROSITE" id="PS00092">
    <property type="entry name" value="N6_MTASE"/>
    <property type="match status" value="1"/>
</dbReference>
<sequence>MLALRRNRGRTLEPSAGDGAFSRAIASEGGECVAIEIDPKVAPPGALIGDFFAYPERERFATIIGNPPYVRYQDIRPATRKRLPNDLFDARSNLFLFFIEKAVRHLAPGGELIFIVPRDFIKLTAARRLNTWLFAQGTITDFLETGDARIFEGAVPNCAIFRFEKGRFDRRLHDGRTFALVDGQLLFLASGDQEQRLPFSALFDVKVGAVSGADDLFTHPDGNREFVCSKTAETGETRRMLFDVRHPHLEPHKARLITRRIKRFDESNWWQWGRGLPTLTGPRIYVNGKTRRKNPFFLHECPNFDGSLLALFPRHPGMDLVRATELLNTAVDWAEVGFICDGRYIFGQRSLQNCLLPPVFRSLLPGTASEAPGGNGSQAKSDESVKSGDDGHA</sequence>
<name>A0A5C1E8D1_9RHOO</name>
<dbReference type="PRINTS" id="PR00507">
    <property type="entry name" value="N12N6MTFRASE"/>
</dbReference>
<dbReference type="EC" id="2.1.1.72" evidence="1"/>
<evidence type="ECO:0000256" key="1">
    <source>
        <dbReference type="ARBA" id="ARBA00011900"/>
    </source>
</evidence>
<evidence type="ECO:0000256" key="8">
    <source>
        <dbReference type="SAM" id="MobiDB-lite"/>
    </source>
</evidence>
<evidence type="ECO:0000256" key="5">
    <source>
        <dbReference type="ARBA" id="ARBA00022747"/>
    </source>
</evidence>
<evidence type="ECO:0000313" key="10">
    <source>
        <dbReference type="EMBL" id="QEL65226.1"/>
    </source>
</evidence>
<dbReference type="CDD" id="cd02440">
    <property type="entry name" value="AdoMet_MTases"/>
    <property type="match status" value="1"/>
</dbReference>
<feature type="domain" description="Type II methyltransferase M.TaqI-like" evidence="9">
    <location>
        <begin position="54"/>
        <end position="151"/>
    </location>
</feature>
<evidence type="ECO:0000313" key="11">
    <source>
        <dbReference type="Proteomes" id="UP000323671"/>
    </source>
</evidence>
<gene>
    <name evidence="10" type="ORF">OTERR_17500</name>
</gene>
<dbReference type="InterPro" id="IPR050953">
    <property type="entry name" value="N4_N6_ade-DNA_methylase"/>
</dbReference>
<proteinExistence type="predicted"/>
<dbReference type="PANTHER" id="PTHR33841:SF6">
    <property type="entry name" value="TYPE II METHYLTRANSFERASE M.HINDII"/>
    <property type="match status" value="1"/>
</dbReference>
<evidence type="ECO:0000256" key="6">
    <source>
        <dbReference type="ARBA" id="ARBA00023125"/>
    </source>
</evidence>
<dbReference type="AlphaFoldDB" id="A0A5C1E8D1"/>
<keyword evidence="5" id="KW-0680">Restriction system</keyword>
<keyword evidence="2 10" id="KW-0489">Methyltransferase</keyword>
<reference evidence="10 11" key="1">
    <citation type="submission" date="2017-07" db="EMBL/GenBank/DDBJ databases">
        <title>Complete genome sequence of Oryzomicrobium terrae TPP412.</title>
        <authorList>
            <person name="Chiu L.-W."/>
            <person name="Lo K.-J."/>
            <person name="Tsai Y.-M."/>
            <person name="Lin S.-S."/>
            <person name="Kuo C.-H."/>
            <person name="Liu C.-T."/>
        </authorList>
    </citation>
    <scope>NUCLEOTIDE SEQUENCE [LARGE SCALE GENOMIC DNA]</scope>
    <source>
        <strain evidence="10 11">TPP412</strain>
    </source>
</reference>
<dbReference type="InterPro" id="IPR011639">
    <property type="entry name" value="MethylTrfase_TaqI-like_dom"/>
</dbReference>
<feature type="region of interest" description="Disordered" evidence="8">
    <location>
        <begin position="367"/>
        <end position="393"/>
    </location>
</feature>
<keyword evidence="11" id="KW-1185">Reference proteome</keyword>
<dbReference type="KEGG" id="otr:OTERR_17500"/>
<evidence type="ECO:0000256" key="7">
    <source>
        <dbReference type="ARBA" id="ARBA00047942"/>
    </source>
</evidence>
<dbReference type="Pfam" id="PF07669">
    <property type="entry name" value="Eco57I"/>
    <property type="match status" value="1"/>
</dbReference>
<evidence type="ECO:0000256" key="3">
    <source>
        <dbReference type="ARBA" id="ARBA00022679"/>
    </source>
</evidence>
<evidence type="ECO:0000256" key="4">
    <source>
        <dbReference type="ARBA" id="ARBA00022691"/>
    </source>
</evidence>
<dbReference type="GO" id="GO:0003677">
    <property type="term" value="F:DNA binding"/>
    <property type="evidence" value="ECO:0007669"/>
    <property type="project" value="UniProtKB-KW"/>
</dbReference>
<dbReference type="EMBL" id="CP022579">
    <property type="protein sequence ID" value="QEL65226.1"/>
    <property type="molecule type" value="Genomic_DNA"/>
</dbReference>